<sequence>MPATEKYTSYNNSRSHFAVDTWYKQETQVDPTTRFRLPRPSSPEPETSGWCSGWFKARPIPVKEHSRSNSNSNLVLEVYSLPSENSAEQDSFSSPEPFRNFFREDNDSIIASEYSYEQLPGLRTKDKSSCEALPGAFTLNRDISQLDLQDPRQNIILRGDPHQRAKSIRVETIGRRVAYTPEPVPPMPTSLNMARPQGPSSSGLTETIRYTGDRGYLHPGGQTGPQSSPSPPPPPRVIRRLPIPPQNTEPQGRPRPLPPTPQTPQTRATR</sequence>
<keyword evidence="3" id="KW-1185">Reference proteome</keyword>
<evidence type="ECO:0000313" key="3">
    <source>
        <dbReference type="Proteomes" id="UP001385951"/>
    </source>
</evidence>
<comment type="caution">
    <text evidence="2">The sequence shown here is derived from an EMBL/GenBank/DDBJ whole genome shotgun (WGS) entry which is preliminary data.</text>
</comment>
<proteinExistence type="predicted"/>
<organism evidence="2 3">
    <name type="scientific">Cerrena zonata</name>
    <dbReference type="NCBI Taxonomy" id="2478898"/>
    <lineage>
        <taxon>Eukaryota</taxon>
        <taxon>Fungi</taxon>
        <taxon>Dikarya</taxon>
        <taxon>Basidiomycota</taxon>
        <taxon>Agaricomycotina</taxon>
        <taxon>Agaricomycetes</taxon>
        <taxon>Polyporales</taxon>
        <taxon>Cerrenaceae</taxon>
        <taxon>Cerrena</taxon>
    </lineage>
</organism>
<protein>
    <submittedName>
        <fullName evidence="2">Uncharacterized protein</fullName>
    </submittedName>
</protein>
<feature type="region of interest" description="Disordered" evidence="1">
    <location>
        <begin position="179"/>
        <end position="270"/>
    </location>
</feature>
<dbReference type="EMBL" id="JASBNA010000004">
    <property type="protein sequence ID" value="KAK7692657.1"/>
    <property type="molecule type" value="Genomic_DNA"/>
</dbReference>
<accession>A0AAW0GL46</accession>
<feature type="region of interest" description="Disordered" evidence="1">
    <location>
        <begin position="29"/>
        <end position="50"/>
    </location>
</feature>
<dbReference type="Proteomes" id="UP001385951">
    <property type="component" value="Unassembled WGS sequence"/>
</dbReference>
<dbReference type="AlphaFoldDB" id="A0AAW0GL46"/>
<evidence type="ECO:0000313" key="2">
    <source>
        <dbReference type="EMBL" id="KAK7692657.1"/>
    </source>
</evidence>
<name>A0AAW0GL46_9APHY</name>
<evidence type="ECO:0000256" key="1">
    <source>
        <dbReference type="SAM" id="MobiDB-lite"/>
    </source>
</evidence>
<feature type="compositionally biased region" description="Pro residues" evidence="1">
    <location>
        <begin position="228"/>
        <end position="262"/>
    </location>
</feature>
<gene>
    <name evidence="2" type="ORF">QCA50_004290</name>
</gene>
<reference evidence="2 3" key="1">
    <citation type="submission" date="2022-09" db="EMBL/GenBank/DDBJ databases">
        <authorList>
            <person name="Palmer J.M."/>
        </authorList>
    </citation>
    <scope>NUCLEOTIDE SEQUENCE [LARGE SCALE GENOMIC DNA]</scope>
    <source>
        <strain evidence="2 3">DSM 7382</strain>
    </source>
</reference>